<comment type="similarity">
    <text evidence="2 10">Belongs to the glycosyltransferase 31 family.</text>
</comment>
<evidence type="ECO:0000256" key="9">
    <source>
        <dbReference type="ARBA" id="ARBA00023136"/>
    </source>
</evidence>
<sequence length="288" mass="31559">MTSPSLDPARRDAVRNTWLPLQQPAAARACFVIGRRSVSSRSLPALDTEADTHGDIFFLAHTFDGCTRMVTIAKAFAWWQAAERAVRGTAVRFVAKVDDDSFVNLPILALKLRPLAACSHVYSGVMPMAGYRPLAYLKCGFSWRNHGAWKKYNCAAAGSHPPFPFALGQLEILSSSVVSKLASSAEATEFAVRAGPSAVDEDAALGFVLNKLHETRVVNLTYASMRIASASNFACHGGNGLYRPPQNSSVVVHYLKKPSWMHYVWSVVNGSRGYSEAECRHVTGIRWR</sequence>
<dbReference type="Gene3D" id="3.90.550.50">
    <property type="match status" value="1"/>
</dbReference>
<evidence type="ECO:0000256" key="4">
    <source>
        <dbReference type="ARBA" id="ARBA00022679"/>
    </source>
</evidence>
<keyword evidence="8 10" id="KW-0333">Golgi apparatus</keyword>
<protein>
    <recommendedName>
        <fullName evidence="10">Hexosyltransferase</fullName>
        <ecNumber evidence="10">2.4.1.-</ecNumber>
    </recommendedName>
</protein>
<evidence type="ECO:0000256" key="1">
    <source>
        <dbReference type="ARBA" id="ARBA00004323"/>
    </source>
</evidence>
<keyword evidence="4" id="KW-0808">Transferase</keyword>
<evidence type="ECO:0000256" key="6">
    <source>
        <dbReference type="ARBA" id="ARBA00022968"/>
    </source>
</evidence>
<dbReference type="EC" id="2.4.1.-" evidence="10"/>
<keyword evidence="9" id="KW-0472">Membrane</keyword>
<keyword evidence="7" id="KW-1133">Transmembrane helix</keyword>
<name>A0A7S4B5B6_CHRCT</name>
<keyword evidence="6" id="KW-0735">Signal-anchor</keyword>
<dbReference type="Pfam" id="PF01762">
    <property type="entry name" value="Galactosyl_T"/>
    <property type="match status" value="1"/>
</dbReference>
<keyword evidence="5" id="KW-0812">Transmembrane</keyword>
<dbReference type="InterPro" id="IPR002659">
    <property type="entry name" value="Glyco_trans_31"/>
</dbReference>
<dbReference type="EMBL" id="HBIZ01012095">
    <property type="protein sequence ID" value="CAE0754648.1"/>
    <property type="molecule type" value="Transcribed_RNA"/>
</dbReference>
<gene>
    <name evidence="11" type="ORF">PCAR00345_LOCUS7235</name>
</gene>
<dbReference type="AlphaFoldDB" id="A0A7S4B5B6"/>
<dbReference type="GO" id="GO:0016758">
    <property type="term" value="F:hexosyltransferase activity"/>
    <property type="evidence" value="ECO:0007669"/>
    <property type="project" value="InterPro"/>
</dbReference>
<evidence type="ECO:0000256" key="5">
    <source>
        <dbReference type="ARBA" id="ARBA00022692"/>
    </source>
</evidence>
<evidence type="ECO:0000256" key="8">
    <source>
        <dbReference type="ARBA" id="ARBA00023034"/>
    </source>
</evidence>
<proteinExistence type="inferred from homology"/>
<evidence type="ECO:0000256" key="10">
    <source>
        <dbReference type="RuleBase" id="RU363063"/>
    </source>
</evidence>
<keyword evidence="3 10" id="KW-0328">Glycosyltransferase</keyword>
<dbReference type="GO" id="GO:0000139">
    <property type="term" value="C:Golgi membrane"/>
    <property type="evidence" value="ECO:0007669"/>
    <property type="project" value="UniProtKB-SubCell"/>
</dbReference>
<evidence type="ECO:0000256" key="3">
    <source>
        <dbReference type="ARBA" id="ARBA00022676"/>
    </source>
</evidence>
<dbReference type="PANTHER" id="PTHR11214">
    <property type="entry name" value="BETA-1,3-N-ACETYLGLUCOSAMINYLTRANSFERASE"/>
    <property type="match status" value="1"/>
</dbReference>
<evidence type="ECO:0000256" key="7">
    <source>
        <dbReference type="ARBA" id="ARBA00022989"/>
    </source>
</evidence>
<accession>A0A7S4B5B6</accession>
<organism evidence="11">
    <name type="scientific">Chrysotila carterae</name>
    <name type="common">Marine alga</name>
    <name type="synonym">Syracosphaera carterae</name>
    <dbReference type="NCBI Taxonomy" id="13221"/>
    <lineage>
        <taxon>Eukaryota</taxon>
        <taxon>Haptista</taxon>
        <taxon>Haptophyta</taxon>
        <taxon>Prymnesiophyceae</taxon>
        <taxon>Isochrysidales</taxon>
        <taxon>Isochrysidaceae</taxon>
        <taxon>Chrysotila</taxon>
    </lineage>
</organism>
<dbReference type="PANTHER" id="PTHR11214:SF3">
    <property type="entry name" value="BETA-1,3-GALACTOSYLTRANSFERASE 6"/>
    <property type="match status" value="1"/>
</dbReference>
<reference evidence="11" key="1">
    <citation type="submission" date="2021-01" db="EMBL/GenBank/DDBJ databases">
        <authorList>
            <person name="Corre E."/>
            <person name="Pelletier E."/>
            <person name="Niang G."/>
            <person name="Scheremetjew M."/>
            <person name="Finn R."/>
            <person name="Kale V."/>
            <person name="Holt S."/>
            <person name="Cochrane G."/>
            <person name="Meng A."/>
            <person name="Brown T."/>
            <person name="Cohen L."/>
        </authorList>
    </citation>
    <scope>NUCLEOTIDE SEQUENCE</scope>
    <source>
        <strain evidence="11">CCMP645</strain>
    </source>
</reference>
<evidence type="ECO:0000256" key="2">
    <source>
        <dbReference type="ARBA" id="ARBA00008661"/>
    </source>
</evidence>
<evidence type="ECO:0000313" key="11">
    <source>
        <dbReference type="EMBL" id="CAE0754648.1"/>
    </source>
</evidence>
<comment type="subcellular location">
    <subcellularLocation>
        <location evidence="1 10">Golgi apparatus membrane</location>
        <topology evidence="1 10">Single-pass type II membrane protein</topology>
    </subcellularLocation>
</comment>